<gene>
    <name evidence="1" type="ORF">TPSB3V08_LOCUS13935</name>
</gene>
<evidence type="ECO:0000313" key="1">
    <source>
        <dbReference type="EMBL" id="CAD7420520.1"/>
    </source>
</evidence>
<dbReference type="EMBL" id="OD032658">
    <property type="protein sequence ID" value="CAD7420520.1"/>
    <property type="molecule type" value="Genomic_DNA"/>
</dbReference>
<proteinExistence type="predicted"/>
<reference evidence="1" key="1">
    <citation type="submission" date="2020-11" db="EMBL/GenBank/DDBJ databases">
        <authorList>
            <person name="Tran Van P."/>
        </authorList>
    </citation>
    <scope>NUCLEOTIDE SEQUENCE</scope>
</reference>
<protein>
    <submittedName>
        <fullName evidence="1">Uncharacterized protein</fullName>
    </submittedName>
</protein>
<accession>A0A7R9DTK7</accession>
<name>A0A7R9DTK7_TIMPO</name>
<organism evidence="1">
    <name type="scientific">Timema poppense</name>
    <name type="common">Walking stick</name>
    <dbReference type="NCBI Taxonomy" id="170557"/>
    <lineage>
        <taxon>Eukaryota</taxon>
        <taxon>Metazoa</taxon>
        <taxon>Ecdysozoa</taxon>
        <taxon>Arthropoda</taxon>
        <taxon>Hexapoda</taxon>
        <taxon>Insecta</taxon>
        <taxon>Pterygota</taxon>
        <taxon>Neoptera</taxon>
        <taxon>Polyneoptera</taxon>
        <taxon>Phasmatodea</taxon>
        <taxon>Timematodea</taxon>
        <taxon>Timematoidea</taxon>
        <taxon>Timematidae</taxon>
        <taxon>Timema</taxon>
    </lineage>
</organism>
<sequence length="10" mass="1054">MTSSARCSVL</sequence>